<reference evidence="1 2" key="1">
    <citation type="submission" date="2023-07" db="EMBL/GenBank/DDBJ databases">
        <title>Genomic Encyclopedia of Type Strains, Phase IV (KMG-IV): sequencing the most valuable type-strain genomes for metagenomic binning, comparative biology and taxonomic classification.</title>
        <authorList>
            <person name="Goeker M."/>
        </authorList>
    </citation>
    <scope>NUCLEOTIDE SEQUENCE [LARGE SCALE GENOMIC DNA]</scope>
    <source>
        <strain evidence="1 2">DSM 23494</strain>
    </source>
</reference>
<dbReference type="RefSeq" id="WP_307480555.1">
    <property type="nucleotide sequence ID" value="NZ_JAUSUB010000056.1"/>
</dbReference>
<sequence length="319" mass="38090">MNNKFHHFQSYLYFYSADTTKAFLKHSYQNEHIENADQKSFANTYPFIYYLEHGQIYYEQADKAPLMIKPILYFYGLVHLIKACILTVDPNYPETTSVLAHGVSARKRKKQQYLFVTDEVKFQKSGLFPYMAERLFHMKHLEGEKVQMADLLKQMPELSTLFHLTEKKQTFVEVNKCGNSFSIPLSVLDRYHMTESRFFDYLKSKINIETSNHSLNKESLQFDAEDSQLFNLRLLKYHQKEESFYIPIGKNDFNHYPELLAHYLLLYNLSMIARYETEWWNELIKMMPNNDFPFIKSFLDITSTKGPYLVYQYLMSRRD</sequence>
<keyword evidence="2" id="KW-1185">Reference proteome</keyword>
<evidence type="ECO:0000313" key="2">
    <source>
        <dbReference type="Proteomes" id="UP001238088"/>
    </source>
</evidence>
<proteinExistence type="predicted"/>
<comment type="caution">
    <text evidence="1">The sequence shown here is derived from an EMBL/GenBank/DDBJ whole genome shotgun (WGS) entry which is preliminary data.</text>
</comment>
<evidence type="ECO:0000313" key="1">
    <source>
        <dbReference type="EMBL" id="MDQ0273877.1"/>
    </source>
</evidence>
<gene>
    <name evidence="1" type="ORF">J2S17_005836</name>
</gene>
<organism evidence="1 2">
    <name type="scientific">Cytobacillus purgationiresistens</name>
    <dbReference type="NCBI Taxonomy" id="863449"/>
    <lineage>
        <taxon>Bacteria</taxon>
        <taxon>Bacillati</taxon>
        <taxon>Bacillota</taxon>
        <taxon>Bacilli</taxon>
        <taxon>Bacillales</taxon>
        <taxon>Bacillaceae</taxon>
        <taxon>Cytobacillus</taxon>
    </lineage>
</organism>
<dbReference type="InterPro" id="IPR026988">
    <property type="entry name" value="YaaC-like"/>
</dbReference>
<name>A0ABU0ASX9_9BACI</name>
<protein>
    <recommendedName>
        <fullName evidence="3">YaaC-like protein</fullName>
    </recommendedName>
</protein>
<evidence type="ECO:0008006" key="3">
    <source>
        <dbReference type="Google" id="ProtNLM"/>
    </source>
</evidence>
<dbReference type="Proteomes" id="UP001238088">
    <property type="component" value="Unassembled WGS sequence"/>
</dbReference>
<dbReference type="Pfam" id="PF14175">
    <property type="entry name" value="YaaC"/>
    <property type="match status" value="1"/>
</dbReference>
<dbReference type="EMBL" id="JAUSUB010000056">
    <property type="protein sequence ID" value="MDQ0273877.1"/>
    <property type="molecule type" value="Genomic_DNA"/>
</dbReference>
<accession>A0ABU0ASX9</accession>